<reference evidence="1 2" key="1">
    <citation type="journal article" date="2013" name="Nat. Genet.">
        <title>The genome of the hydatid tapeworm Echinococcus granulosus.</title>
        <authorList>
            <person name="Zheng H."/>
            <person name="Zhang W."/>
            <person name="Zhang L."/>
            <person name="Zhang Z."/>
            <person name="Li J."/>
            <person name="Lu G."/>
            <person name="Zhu Y."/>
            <person name="Wang Y."/>
            <person name="Huang Y."/>
            <person name="Liu J."/>
            <person name="Kang H."/>
            <person name="Chen J."/>
            <person name="Wang L."/>
            <person name="Chen A."/>
            <person name="Yu S."/>
            <person name="Gao Z."/>
            <person name="Jin L."/>
            <person name="Gu W."/>
            <person name="Wang Z."/>
            <person name="Zhao L."/>
            <person name="Shi B."/>
            <person name="Wen H."/>
            <person name="Lin R."/>
            <person name="Jones M.K."/>
            <person name="Brejova B."/>
            <person name="Vinar T."/>
            <person name="Zhao G."/>
            <person name="McManus D.P."/>
            <person name="Chen Z."/>
            <person name="Zhou Y."/>
            <person name="Wang S."/>
        </authorList>
    </citation>
    <scope>NUCLEOTIDE SEQUENCE [LARGE SCALE GENOMIC DNA]</scope>
</reference>
<proteinExistence type="predicted"/>
<sequence length="51" mass="5749">MSKLMVEMVLQQLGPTVNFSVTKYTRLRSQLASNTFSSTNNHCRLAIETNS</sequence>
<keyword evidence="2" id="KW-1185">Reference proteome</keyword>
<dbReference type="EMBL" id="APAU02000515">
    <property type="protein sequence ID" value="EUB53933.1"/>
    <property type="molecule type" value="Genomic_DNA"/>
</dbReference>
<dbReference type="CTD" id="36346923"/>
<organism evidence="1 2">
    <name type="scientific">Echinococcus granulosus</name>
    <name type="common">Hydatid tapeworm</name>
    <dbReference type="NCBI Taxonomy" id="6210"/>
    <lineage>
        <taxon>Eukaryota</taxon>
        <taxon>Metazoa</taxon>
        <taxon>Spiralia</taxon>
        <taxon>Lophotrochozoa</taxon>
        <taxon>Platyhelminthes</taxon>
        <taxon>Cestoda</taxon>
        <taxon>Eucestoda</taxon>
        <taxon>Cyclophyllidea</taxon>
        <taxon>Taeniidae</taxon>
        <taxon>Echinococcus</taxon>
        <taxon>Echinococcus granulosus group</taxon>
    </lineage>
</organism>
<comment type="caution">
    <text evidence="1">The sequence shown here is derived from an EMBL/GenBank/DDBJ whole genome shotgun (WGS) entry which is preliminary data.</text>
</comment>
<dbReference type="GeneID" id="36346923"/>
<dbReference type="RefSeq" id="XP_024345129.1">
    <property type="nucleotide sequence ID" value="XM_024500457.1"/>
</dbReference>
<evidence type="ECO:0000313" key="1">
    <source>
        <dbReference type="EMBL" id="EUB53933.1"/>
    </source>
</evidence>
<protein>
    <submittedName>
        <fullName evidence="1">Uncharacterized protein</fullName>
    </submittedName>
</protein>
<dbReference type="AlphaFoldDB" id="W6TYZ7"/>
<name>W6TYZ7_ECHGR</name>
<dbReference type="KEGG" id="egl:EGR_11210"/>
<dbReference type="Proteomes" id="UP000019149">
    <property type="component" value="Unassembled WGS sequence"/>
</dbReference>
<evidence type="ECO:0000313" key="2">
    <source>
        <dbReference type="Proteomes" id="UP000019149"/>
    </source>
</evidence>
<gene>
    <name evidence="1" type="ORF">EGR_11210</name>
</gene>
<accession>W6TYZ7</accession>